<feature type="region of interest" description="Disordered" evidence="1">
    <location>
        <begin position="1"/>
        <end position="21"/>
    </location>
</feature>
<name>A0ABU5XKK4_9MYCO</name>
<accession>A0ABU5XKK4</accession>
<organism evidence="2 3">
    <name type="scientific">[Mycobacterium] crassicus</name>
    <dbReference type="NCBI Taxonomy" id="2872309"/>
    <lineage>
        <taxon>Bacteria</taxon>
        <taxon>Bacillati</taxon>
        <taxon>Actinomycetota</taxon>
        <taxon>Actinomycetes</taxon>
        <taxon>Mycobacteriales</taxon>
        <taxon>Mycobacteriaceae</taxon>
        <taxon>Mycolicibacter</taxon>
    </lineage>
</organism>
<gene>
    <name evidence="2" type="ORF">K6T79_15965</name>
</gene>
<dbReference type="Proteomes" id="UP001299596">
    <property type="component" value="Unassembled WGS sequence"/>
</dbReference>
<keyword evidence="3" id="KW-1185">Reference proteome</keyword>
<evidence type="ECO:0000313" key="2">
    <source>
        <dbReference type="EMBL" id="MEB3022544.1"/>
    </source>
</evidence>
<sequence length="101" mass="10701">MSTGVSFLRTPAPDPADADPARGWCGVITAIVSGRVIGELWEHHGTDRTVTHDAGINIDGRRDRGSLIKTGDPKVLRNLAAVACLLAAELDRLSGDPEDQS</sequence>
<comment type="caution">
    <text evidence="2">The sequence shown here is derived from an EMBL/GenBank/DDBJ whole genome shotgun (WGS) entry which is preliminary data.</text>
</comment>
<proteinExistence type="predicted"/>
<dbReference type="EMBL" id="JAYJJR010000010">
    <property type="protein sequence ID" value="MEB3022544.1"/>
    <property type="molecule type" value="Genomic_DNA"/>
</dbReference>
<evidence type="ECO:0000313" key="3">
    <source>
        <dbReference type="Proteomes" id="UP001299596"/>
    </source>
</evidence>
<protein>
    <submittedName>
        <fullName evidence="2">Uncharacterized protein</fullName>
    </submittedName>
</protein>
<reference evidence="2 3" key="1">
    <citation type="submission" date="2023-12" db="EMBL/GenBank/DDBJ databases">
        <title>Description of new species of Mycobacterium terrae complex isolated from sewage at the Sao Paulo Zoological Park Foundation in Brazil.</title>
        <authorList>
            <person name="Romagnoli C.L."/>
            <person name="Conceicao E.C."/>
            <person name="Machado E."/>
            <person name="Barreto L.B.P.F."/>
            <person name="Sharma A."/>
            <person name="Silva N.M."/>
            <person name="Marques L.E."/>
            <person name="Juliana M.A."/>
            <person name="Lourenco M.C.S."/>
            <person name="Digiampietri L.A."/>
            <person name="Suffys P.N."/>
            <person name="Viana-Niero C."/>
        </authorList>
    </citation>
    <scope>NUCLEOTIDE SEQUENCE [LARGE SCALE GENOMIC DNA]</scope>
    <source>
        <strain evidence="2 3">MYC098</strain>
    </source>
</reference>
<evidence type="ECO:0000256" key="1">
    <source>
        <dbReference type="SAM" id="MobiDB-lite"/>
    </source>
</evidence>
<dbReference type="RefSeq" id="WP_225403944.1">
    <property type="nucleotide sequence ID" value="NZ_JAYJJR010000010.1"/>
</dbReference>